<feature type="compositionally biased region" description="Basic and acidic residues" evidence="6">
    <location>
        <begin position="583"/>
        <end position="592"/>
    </location>
</feature>
<keyword evidence="4 7" id="KW-1133">Transmembrane helix</keyword>
<dbReference type="SUPFAM" id="SSF103473">
    <property type="entry name" value="MFS general substrate transporter"/>
    <property type="match status" value="2"/>
</dbReference>
<feature type="compositionally biased region" description="Polar residues" evidence="6">
    <location>
        <begin position="634"/>
        <end position="652"/>
    </location>
</feature>
<feature type="transmembrane region" description="Helical" evidence="7">
    <location>
        <begin position="406"/>
        <end position="435"/>
    </location>
</feature>
<sequence>MGKMVSEEMATDPAITEKVELSRFGEFCVRRGINPNLIMLKITLFVMYGATSSLLPYLTIHMQSIGLTVEEIAIIYLALPFTTFLSPPITGFLVDKFGKYKPVVVMSLLLNAIFHHSLLFIPQQEIPGVVPSAFVLRHPNSGDIEVWWSPCPSRECPEEPELELAVHQCVDYCLMQEQVNPQLYTNTMPPTTTTITTTQRSQLTATTAGISPTTTTMVPSSSATRSRYQEVLNMSSTMFPPMSQLKEAVAAGPNPEQGPSSSAELSVLSMQGLNLTDSSSQKKAPWTSWVHSDNDDATYFMLQMHPDLADPTEQLGMEIEQDANETVTDIRQRFGEDYLVRAGVTIMDPIALTMIEKYGGDFGRERLFSSIGMAIFSPITGIMIDYSSRGLGYTDYSAAFYTYDVLLVISTMSVLMMPLGITITVGTVSSIPFLYGAEKITRIFGHVNLIIIAFFSHAGRLVGYSFIENAWWCFPFEAMESLSCHLMWVAAATYCSILAPKSLLATLIGVLGMAHFSLGRGSGSFTGGLLIGQFGTRDAFRYMGLLAVVGGIAYGLLHLIWLRKFDHTTEESEEEVEAVEAGETEKLTEPATKEQGTSIYNVESLRGVPRHGNIGSASKVDILRSALEINHKSSNNSMLSKADNKTSNQSLGRNRADSAPKLNHSNLKNISQPALEGVVLEDQEGRKVIPEETELHASKTTVNLGDEKVESPPQQQQQANGNGKSLPQQQQDDEKSDAT</sequence>
<dbReference type="GO" id="GO:0016020">
    <property type="term" value="C:membrane"/>
    <property type="evidence" value="ECO:0007669"/>
    <property type="project" value="UniProtKB-SubCell"/>
</dbReference>
<evidence type="ECO:0000256" key="2">
    <source>
        <dbReference type="ARBA" id="ARBA00005241"/>
    </source>
</evidence>
<dbReference type="Proteomes" id="UP001059596">
    <property type="component" value="Unassembled WGS sequence"/>
</dbReference>
<feature type="transmembrane region" description="Helical" evidence="7">
    <location>
        <begin position="72"/>
        <end position="94"/>
    </location>
</feature>
<comment type="subcellular location">
    <subcellularLocation>
        <location evidence="1">Membrane</location>
        <topology evidence="1">Multi-pass membrane protein</topology>
    </subcellularLocation>
</comment>
<dbReference type="InterPro" id="IPR051717">
    <property type="entry name" value="MFS_MFSD6"/>
</dbReference>
<feature type="compositionally biased region" description="Polar residues" evidence="6">
    <location>
        <begin position="719"/>
        <end position="730"/>
    </location>
</feature>
<evidence type="ECO:0000256" key="6">
    <source>
        <dbReference type="SAM" id="MobiDB-lite"/>
    </source>
</evidence>
<feature type="compositionally biased region" description="Polar residues" evidence="6">
    <location>
        <begin position="663"/>
        <end position="672"/>
    </location>
</feature>
<feature type="transmembrane region" description="Helical" evidence="7">
    <location>
        <begin position="487"/>
        <end position="518"/>
    </location>
</feature>
<feature type="compositionally biased region" description="Basic and acidic residues" evidence="6">
    <location>
        <begin position="683"/>
        <end position="697"/>
    </location>
</feature>
<dbReference type="InterPro" id="IPR036259">
    <property type="entry name" value="MFS_trans_sf"/>
</dbReference>
<feature type="transmembrane region" description="Helical" evidence="7">
    <location>
        <begin position="539"/>
        <end position="561"/>
    </location>
</feature>
<evidence type="ECO:0000256" key="3">
    <source>
        <dbReference type="ARBA" id="ARBA00022692"/>
    </source>
</evidence>
<feature type="domain" description="Major facilitator superfamily associated" evidence="8">
    <location>
        <begin position="37"/>
        <end position="418"/>
    </location>
</feature>
<keyword evidence="10" id="KW-1185">Reference proteome</keyword>
<feature type="compositionally biased region" description="Acidic residues" evidence="6">
    <location>
        <begin position="573"/>
        <end position="582"/>
    </location>
</feature>
<reference evidence="9" key="1">
    <citation type="journal article" date="2023" name="Genome Biol. Evol.">
        <title>Long-read-based Genome Assembly of Drosophila gunungcola Reveals Fewer Chemosensory Genes in Flower-breeding Species.</title>
        <authorList>
            <person name="Negi A."/>
            <person name="Liao B.Y."/>
            <person name="Yeh S.D."/>
        </authorList>
    </citation>
    <scope>NUCLEOTIDE SEQUENCE</scope>
    <source>
        <strain evidence="9">Sukarami</strain>
    </source>
</reference>
<evidence type="ECO:0000256" key="5">
    <source>
        <dbReference type="ARBA" id="ARBA00023136"/>
    </source>
</evidence>
<dbReference type="PANTHER" id="PTHR16172">
    <property type="entry name" value="MAJOR FACILITATOR SUPERFAMILY DOMAIN-CONTAINING PROTEIN 6-LIKE"/>
    <property type="match status" value="1"/>
</dbReference>
<comment type="caution">
    <text evidence="9">The sequence shown here is derived from an EMBL/GenBank/DDBJ whole genome shotgun (WGS) entry which is preliminary data.</text>
</comment>
<feature type="region of interest" description="Disordered" evidence="6">
    <location>
        <begin position="634"/>
        <end position="739"/>
    </location>
</feature>
<dbReference type="InterPro" id="IPR024989">
    <property type="entry name" value="MFS_assoc_dom"/>
</dbReference>
<keyword evidence="5 7" id="KW-0472">Membrane</keyword>
<feature type="transmembrane region" description="Helical" evidence="7">
    <location>
        <begin position="447"/>
        <end position="467"/>
    </location>
</feature>
<dbReference type="Pfam" id="PF12832">
    <property type="entry name" value="MFS_1_like"/>
    <property type="match status" value="2"/>
</dbReference>
<name>A0A9Q0BRU0_9MUSC</name>
<evidence type="ECO:0000313" key="9">
    <source>
        <dbReference type="EMBL" id="KAI8042392.1"/>
    </source>
</evidence>
<keyword evidence="3 7" id="KW-0812">Transmembrane</keyword>
<feature type="transmembrane region" description="Helical" evidence="7">
    <location>
        <begin position="367"/>
        <end position="386"/>
    </location>
</feature>
<dbReference type="AlphaFoldDB" id="A0A9Q0BRU0"/>
<evidence type="ECO:0000259" key="8">
    <source>
        <dbReference type="Pfam" id="PF12832"/>
    </source>
</evidence>
<accession>A0A9Q0BRU0</accession>
<feature type="transmembrane region" description="Helical" evidence="7">
    <location>
        <begin position="338"/>
        <end position="355"/>
    </location>
</feature>
<proteinExistence type="inferred from homology"/>
<dbReference type="PANTHER" id="PTHR16172:SF41">
    <property type="entry name" value="MAJOR FACILITATOR SUPERFAMILY DOMAIN-CONTAINING PROTEIN 6-LIKE"/>
    <property type="match status" value="1"/>
</dbReference>
<feature type="region of interest" description="Disordered" evidence="6">
    <location>
        <begin position="573"/>
        <end position="595"/>
    </location>
</feature>
<evidence type="ECO:0000313" key="10">
    <source>
        <dbReference type="Proteomes" id="UP001059596"/>
    </source>
</evidence>
<dbReference type="EMBL" id="JAMKOV010000002">
    <property type="protein sequence ID" value="KAI8042392.1"/>
    <property type="molecule type" value="Genomic_DNA"/>
</dbReference>
<dbReference type="Gene3D" id="1.20.1250.20">
    <property type="entry name" value="MFS general substrate transporter like domains"/>
    <property type="match status" value="2"/>
</dbReference>
<comment type="similarity">
    <text evidence="2">Belongs to the major facilitator superfamily. MFSD6 family.</text>
</comment>
<protein>
    <recommendedName>
        <fullName evidence="8">Major facilitator superfamily associated domain-containing protein</fullName>
    </recommendedName>
</protein>
<feature type="domain" description="Major facilitator superfamily associated" evidence="8">
    <location>
        <begin position="419"/>
        <end position="542"/>
    </location>
</feature>
<feature type="transmembrane region" description="Helical" evidence="7">
    <location>
        <begin position="38"/>
        <end position="60"/>
    </location>
</feature>
<evidence type="ECO:0000256" key="4">
    <source>
        <dbReference type="ARBA" id="ARBA00022989"/>
    </source>
</evidence>
<evidence type="ECO:0000256" key="1">
    <source>
        <dbReference type="ARBA" id="ARBA00004141"/>
    </source>
</evidence>
<organism evidence="9 10">
    <name type="scientific">Drosophila gunungcola</name>
    <name type="common">fruit fly</name>
    <dbReference type="NCBI Taxonomy" id="103775"/>
    <lineage>
        <taxon>Eukaryota</taxon>
        <taxon>Metazoa</taxon>
        <taxon>Ecdysozoa</taxon>
        <taxon>Arthropoda</taxon>
        <taxon>Hexapoda</taxon>
        <taxon>Insecta</taxon>
        <taxon>Pterygota</taxon>
        <taxon>Neoptera</taxon>
        <taxon>Endopterygota</taxon>
        <taxon>Diptera</taxon>
        <taxon>Brachycera</taxon>
        <taxon>Muscomorpha</taxon>
        <taxon>Ephydroidea</taxon>
        <taxon>Drosophilidae</taxon>
        <taxon>Drosophila</taxon>
        <taxon>Sophophora</taxon>
    </lineage>
</organism>
<evidence type="ECO:0000256" key="7">
    <source>
        <dbReference type="SAM" id="Phobius"/>
    </source>
</evidence>
<gene>
    <name evidence="9" type="ORF">M5D96_003704</name>
</gene>